<sequence>MALSSLESAKTLPVPIVKSNAKLTAVTVKRFFKNYAPSNAYEVSLRIRLKVPYDPSLTRSIHPKWFPRFPGAGNSALISHLIRLIRRNLLFSCQR</sequence>
<dbReference type="HOGENOM" id="CLU_2370167_0_0_9"/>
<dbReference type="EMBL" id="JMQA01000050">
    <property type="protein sequence ID" value="KFM93972.1"/>
    <property type="molecule type" value="Genomic_DNA"/>
</dbReference>
<dbReference type="STRING" id="44252.DJ90_6491"/>
<dbReference type="Proteomes" id="UP000029278">
    <property type="component" value="Unassembled WGS sequence"/>
</dbReference>
<keyword evidence="2" id="KW-1185">Reference proteome</keyword>
<reference evidence="1 2" key="1">
    <citation type="submission" date="2014-04" db="EMBL/GenBank/DDBJ databases">
        <authorList>
            <person name="Bishop-Lilly K.A."/>
            <person name="Broomall S.M."/>
            <person name="Chain P.S."/>
            <person name="Chertkov O."/>
            <person name="Coyne S.R."/>
            <person name="Daligault H.E."/>
            <person name="Davenport K.W."/>
            <person name="Erkkila T."/>
            <person name="Frey K.G."/>
            <person name="Gibbons H.S."/>
            <person name="Gu W."/>
            <person name="Jaissle J."/>
            <person name="Johnson S.L."/>
            <person name="Koroleva G.I."/>
            <person name="Ladner J.T."/>
            <person name="Lo C.-C."/>
            <person name="Minogue T.D."/>
            <person name="Munk C."/>
            <person name="Palacios G.F."/>
            <person name="Redden C.L."/>
            <person name="Rosenzweig C.N."/>
            <person name="Scholz M.B."/>
            <person name="Teshima H."/>
            <person name="Xu Y."/>
        </authorList>
    </citation>
    <scope>NUCLEOTIDE SEQUENCE [LARGE SCALE GENOMIC DNA]</scope>
    <source>
        <strain evidence="1 2">8244</strain>
    </source>
</reference>
<name>A0A090Y820_PAEMA</name>
<evidence type="ECO:0000313" key="2">
    <source>
        <dbReference type="Proteomes" id="UP000029278"/>
    </source>
</evidence>
<comment type="caution">
    <text evidence="1">The sequence shown here is derived from an EMBL/GenBank/DDBJ whole genome shotgun (WGS) entry which is preliminary data.</text>
</comment>
<evidence type="ECO:0000313" key="1">
    <source>
        <dbReference type="EMBL" id="KFM93972.1"/>
    </source>
</evidence>
<protein>
    <submittedName>
        <fullName evidence="1">Uncharacterized protein</fullName>
    </submittedName>
</protein>
<gene>
    <name evidence="1" type="ORF">DJ90_6491</name>
</gene>
<proteinExistence type="predicted"/>
<organism evidence="1 2">
    <name type="scientific">Paenibacillus macerans</name>
    <name type="common">Bacillus macerans</name>
    <dbReference type="NCBI Taxonomy" id="44252"/>
    <lineage>
        <taxon>Bacteria</taxon>
        <taxon>Bacillati</taxon>
        <taxon>Bacillota</taxon>
        <taxon>Bacilli</taxon>
        <taxon>Bacillales</taxon>
        <taxon>Paenibacillaceae</taxon>
        <taxon>Paenibacillus</taxon>
    </lineage>
</organism>
<dbReference type="AlphaFoldDB" id="A0A090Y820"/>
<accession>A0A090Y820</accession>